<protein>
    <submittedName>
        <fullName evidence="2">DUF1579 domain-containing protein</fullName>
    </submittedName>
</protein>
<organism evidence="1 2">
    <name type="scientific">Steinernema glaseri</name>
    <dbReference type="NCBI Taxonomy" id="37863"/>
    <lineage>
        <taxon>Eukaryota</taxon>
        <taxon>Metazoa</taxon>
        <taxon>Ecdysozoa</taxon>
        <taxon>Nematoda</taxon>
        <taxon>Chromadorea</taxon>
        <taxon>Rhabditida</taxon>
        <taxon>Tylenchina</taxon>
        <taxon>Panagrolaimomorpha</taxon>
        <taxon>Strongyloidoidea</taxon>
        <taxon>Steinernematidae</taxon>
        <taxon>Steinernema</taxon>
    </lineage>
</organism>
<name>A0A1I8A3A2_9BILA</name>
<dbReference type="Proteomes" id="UP000095287">
    <property type="component" value="Unplaced"/>
</dbReference>
<dbReference type="WBParaSite" id="L893_g32453.t2">
    <property type="protein sequence ID" value="L893_g32453.t2"/>
    <property type="gene ID" value="L893_g32453"/>
</dbReference>
<proteinExistence type="predicted"/>
<reference evidence="2" key="1">
    <citation type="submission" date="2016-11" db="UniProtKB">
        <authorList>
            <consortium name="WormBaseParasite"/>
        </authorList>
    </citation>
    <scope>IDENTIFICATION</scope>
</reference>
<keyword evidence="1" id="KW-1185">Reference proteome</keyword>
<sequence length="166" mass="18306">MSPWAQIAEEVMDMFETKPSTATVPSSSIQTPFLSKHQVAQMLGGYGMLPPMVQGSTINEFANSITSSVHTEPSKAASYIDTGGPNFDRFVIHENQDRDNFLGLGSLMGQWNERGLQWSDGKLRLVNMNGKNVLGSQVAVHDKSVDIPVQQWLNMASNLFDTYRGP</sequence>
<evidence type="ECO:0000313" key="1">
    <source>
        <dbReference type="Proteomes" id="UP000095287"/>
    </source>
</evidence>
<dbReference type="AlphaFoldDB" id="A0A1I8A3A2"/>
<evidence type="ECO:0000313" key="2">
    <source>
        <dbReference type="WBParaSite" id="L893_g32453.t2"/>
    </source>
</evidence>
<accession>A0A1I8A3A2</accession>